<evidence type="ECO:0000256" key="1">
    <source>
        <dbReference type="ARBA" id="ARBA00001947"/>
    </source>
</evidence>
<dbReference type="Gene3D" id="3.90.180.10">
    <property type="entry name" value="Medium-chain alcohol dehydrogenases, catalytic domain"/>
    <property type="match status" value="1"/>
</dbReference>
<evidence type="ECO:0000313" key="10">
    <source>
        <dbReference type="EMBL" id="SKB49020.1"/>
    </source>
</evidence>
<dbReference type="PANTHER" id="PTHR42940:SF3">
    <property type="entry name" value="ALCOHOL DEHYDROGENASE 1-RELATED"/>
    <property type="match status" value="1"/>
</dbReference>
<evidence type="ECO:0000256" key="5">
    <source>
        <dbReference type="ARBA" id="ARBA00022833"/>
    </source>
</evidence>
<evidence type="ECO:0000259" key="8">
    <source>
        <dbReference type="Pfam" id="PF00107"/>
    </source>
</evidence>
<organism evidence="10 11">
    <name type="scientific">Sphingobacterium nematocida</name>
    <dbReference type="NCBI Taxonomy" id="1513896"/>
    <lineage>
        <taxon>Bacteria</taxon>
        <taxon>Pseudomonadati</taxon>
        <taxon>Bacteroidota</taxon>
        <taxon>Sphingobacteriia</taxon>
        <taxon>Sphingobacteriales</taxon>
        <taxon>Sphingobacteriaceae</taxon>
        <taxon>Sphingobacterium</taxon>
    </lineage>
</organism>
<evidence type="ECO:0000256" key="2">
    <source>
        <dbReference type="ARBA" id="ARBA00008072"/>
    </source>
</evidence>
<dbReference type="SUPFAM" id="SSF50129">
    <property type="entry name" value="GroES-like"/>
    <property type="match status" value="1"/>
</dbReference>
<dbReference type="RefSeq" id="WP_079641488.1">
    <property type="nucleotide sequence ID" value="NZ_FUZF01000002.1"/>
</dbReference>
<dbReference type="EMBL" id="FUZF01000002">
    <property type="protein sequence ID" value="SKB49020.1"/>
    <property type="molecule type" value="Genomic_DNA"/>
</dbReference>
<proteinExistence type="inferred from homology"/>
<dbReference type="OrthoDB" id="9787435at2"/>
<dbReference type="GO" id="GO:0005737">
    <property type="term" value="C:cytoplasm"/>
    <property type="evidence" value="ECO:0007669"/>
    <property type="project" value="TreeGrafter"/>
</dbReference>
<dbReference type="InterPro" id="IPR011032">
    <property type="entry name" value="GroES-like_sf"/>
</dbReference>
<evidence type="ECO:0000256" key="7">
    <source>
        <dbReference type="ARBA" id="ARBA00023027"/>
    </source>
</evidence>
<accession>A0A1T5BPZ8</accession>
<dbReference type="Pfam" id="PF08240">
    <property type="entry name" value="ADH_N"/>
    <property type="match status" value="1"/>
</dbReference>
<dbReference type="InterPro" id="IPR036291">
    <property type="entry name" value="NAD(P)-bd_dom_sf"/>
</dbReference>
<keyword evidence="7" id="KW-0520">NAD</keyword>
<comment type="cofactor">
    <cofactor evidence="1">
        <name>Zn(2+)</name>
        <dbReference type="ChEBI" id="CHEBI:29105"/>
    </cofactor>
</comment>
<evidence type="ECO:0000313" key="11">
    <source>
        <dbReference type="Proteomes" id="UP000190150"/>
    </source>
</evidence>
<comment type="similarity">
    <text evidence="2">Belongs to the zinc-containing alcohol dehydrogenase family.</text>
</comment>
<feature type="domain" description="Alcohol dehydrogenase-like N-terminal" evidence="9">
    <location>
        <begin position="29"/>
        <end position="149"/>
    </location>
</feature>
<dbReference type="AlphaFoldDB" id="A0A1T5BPZ8"/>
<feature type="domain" description="Alcohol dehydrogenase-like C-terminal" evidence="8">
    <location>
        <begin position="192"/>
        <end position="317"/>
    </location>
</feature>
<dbReference type="Pfam" id="PF00107">
    <property type="entry name" value="ADH_zinc_N"/>
    <property type="match status" value="1"/>
</dbReference>
<keyword evidence="6" id="KW-0560">Oxidoreductase</keyword>
<dbReference type="CDD" id="cd08231">
    <property type="entry name" value="MDR_TM0436_like"/>
    <property type="match status" value="1"/>
</dbReference>
<keyword evidence="11" id="KW-1185">Reference proteome</keyword>
<evidence type="ECO:0000259" key="9">
    <source>
        <dbReference type="Pfam" id="PF08240"/>
    </source>
</evidence>
<dbReference type="InterPro" id="IPR013149">
    <property type="entry name" value="ADH-like_C"/>
</dbReference>
<dbReference type="Gene3D" id="3.40.50.720">
    <property type="entry name" value="NAD(P)-binding Rossmann-like Domain"/>
    <property type="match status" value="1"/>
</dbReference>
<dbReference type="EC" id="1.1.1.1" evidence="3"/>
<dbReference type="PANTHER" id="PTHR42940">
    <property type="entry name" value="ALCOHOL DEHYDROGENASE 1-RELATED"/>
    <property type="match status" value="1"/>
</dbReference>
<keyword evidence="4" id="KW-0479">Metal-binding</keyword>
<keyword evidence="5" id="KW-0862">Zinc</keyword>
<evidence type="ECO:0000256" key="4">
    <source>
        <dbReference type="ARBA" id="ARBA00022723"/>
    </source>
</evidence>
<dbReference type="GO" id="GO:0046872">
    <property type="term" value="F:metal ion binding"/>
    <property type="evidence" value="ECO:0007669"/>
    <property type="project" value="UniProtKB-KW"/>
</dbReference>
<protein>
    <recommendedName>
        <fullName evidence="3">alcohol dehydrogenase</fullName>
        <ecNumber evidence="3">1.1.1.1</ecNumber>
    </recommendedName>
</protein>
<evidence type="ECO:0000256" key="6">
    <source>
        <dbReference type="ARBA" id="ARBA00023002"/>
    </source>
</evidence>
<reference evidence="11" key="1">
    <citation type="submission" date="2017-02" db="EMBL/GenBank/DDBJ databases">
        <authorList>
            <person name="Varghese N."/>
            <person name="Submissions S."/>
        </authorList>
    </citation>
    <scope>NUCLEOTIDE SEQUENCE [LARGE SCALE GENOMIC DNA]</scope>
    <source>
        <strain evidence="11">DSM 24091</strain>
    </source>
</reference>
<evidence type="ECO:0000256" key="3">
    <source>
        <dbReference type="ARBA" id="ARBA00013190"/>
    </source>
</evidence>
<name>A0A1T5BPZ8_9SPHI</name>
<sequence length="366" mass="40469">MKQQGTYYVFHEANKPLEKVEMPLPDLQENEILVNIRYATLCGSDLHTYCGLRQEPCPTILGHEIVGVIEKISPEHSGLDAIGTPLHIGDLVTWTVFASDPNTTNYQAETPQKNSDLYKYGHRQITTKDSFHGGLASHIVLRPHTCIRVLPQEIPLSIAATINCAIATSAGAIRLTDSVANKNVHIAGIGLLGLVAIAMCKEMGANHIVASDINEDRLKLAKDFGATHTLNLKEQESDKVLKKLSIDCFIDMSGSPDAMELGIDTLQLHGKAVFVGAVFNQRKTGIDAEQMIRKMLTIKGLHNYNYTDFSNAVDFIVKNWKKYPFESLIERDFPLSNINEAIQFAIANKPIRAGLYMSNPAVKTEE</sequence>
<dbReference type="InterPro" id="IPR013154">
    <property type="entry name" value="ADH-like_N"/>
</dbReference>
<dbReference type="GO" id="GO:0004022">
    <property type="term" value="F:alcohol dehydrogenase (NAD+) activity"/>
    <property type="evidence" value="ECO:0007669"/>
    <property type="project" value="UniProtKB-EC"/>
</dbReference>
<dbReference type="SUPFAM" id="SSF51735">
    <property type="entry name" value="NAD(P)-binding Rossmann-fold domains"/>
    <property type="match status" value="1"/>
</dbReference>
<dbReference type="STRING" id="1513896.SAMN05660841_00847"/>
<gene>
    <name evidence="10" type="ORF">SAMN05660841_00847</name>
</gene>
<dbReference type="Proteomes" id="UP000190150">
    <property type="component" value="Unassembled WGS sequence"/>
</dbReference>